<sequence length="1313" mass="136294">MEKRFVREIRKLDDTQRQFEDKSRARPSGLVYDPRVDQFLYLRESSGNATTTVLDAVTAYEDRDLSRSVTLPTGIESLNTTFDARFNRFLGLSRNGNTLILVQSDANSRLDTSTQTEVDIRAFGIKNARGFTTAPDGTLYVLDGAAKAIIVLKPDARGDFEQSNISQVALPSEVGNNLRGIAFDATTGNLHVLSIPKQELFELTPKGEVVAVRDLSPFKFGKPESLVFGFSGDNTDDPNELSLYVADSERGVTELSFEQPVRPQVSASLPFVQSIRVVAPVAAEPPLLEADAFVSSFVQRTDTSQWSPPSPDPSGVTFDSASGNLVLDDGEVNEIAIFQGVNVWEFTTSGTVVDTGNTLDFPTGGVEPTGISYNPANGHFFFSNDLSGDVITETDGNGSAGDVPGGVVNQFNSSSGGSGSTDSEGVAFADLPGGPFLFIAGGINGEVYQFTLSGTLVNQFDTAGDGFTDPEGIVYDSVTGNLFITGGDPVVGEYTTTGTLVNTYDISTSPTIDRPAGIVIAPSSQGGGGRSFYIVDRGEDSDAGNIQNDGQVHEFLFDTPPPPTGADLSLTTTVDNATPVVDDDVTFTVTVTNDGPDPTTNVSVTDALPAGLTFLSDTASQGTYNSTTGVWDVGTLANGGNATLTLVADTPTIGTFTNTAEVTASDEADPDSTPGNGNAAEDDQDSIAITVAPVGGINVFEGRVSADDDDAEELSGSVDTGSSDLELVFDDGNQTVGMRVGGVNIPQGATITSAYIQFTVDEATTGATNLTIVGEDVDNAQSFAETTNNISSRATTTASVAWNPVPWTTTGAAGVDQRTADMTAIIQEIVNRPGWSSGNAIATIITGTGERTAESFKGNPNAAPLLHIEYATTPPTGADLSLTTAVNNATVGVGDDVTFTLTLTNDGPDPTTNVAVTDALPVGLTFLSDTASQGSYNSTTGVWDVGALASGSTVTLDLVADTPTAGTFTNTAEVTASDESDPDSTPGNGNAAEDDQDSVDVTVALPGADLSLTTAVDNAAPGVGDDVTFTLTLTNDGPDPTTNVAVTDALPAGLTFLSDTASQGSYNSTTGVWDVGTLANSSNATLTLVADTPTTGMFTYTAEVTASDLPDPDSTVNNNVAAEDDQDSVDISVGLTPTIFETRVAAGNDDAEEATDGSVSLSSSDLEFVFDRGSDQVVGMRHVGVNIPQGSTITNAYIQFQVDEVNTGAANLTIRGQADDDPLIFSGTDFDISSRATTTASVAWNPVDWTTKGAAGIDQRTADMTAIIQEIVDRPGWSSGNAIATIITGTGERTAESFDGLSAAAPLLHVEWV</sequence>
<dbReference type="NCBIfam" id="TIGR01451">
    <property type="entry name" value="B_ant_repeat"/>
    <property type="match status" value="3"/>
</dbReference>
<dbReference type="InterPro" id="IPR013783">
    <property type="entry name" value="Ig-like_fold"/>
</dbReference>
<evidence type="ECO:0000259" key="2">
    <source>
        <dbReference type="Pfam" id="PF01345"/>
    </source>
</evidence>
<feature type="region of interest" description="Disordered" evidence="1">
    <location>
        <begin position="663"/>
        <end position="684"/>
    </location>
</feature>
<name>A0A928X3D8_LEPEC</name>
<proteinExistence type="predicted"/>
<dbReference type="PANTHER" id="PTHR34819:SF3">
    <property type="entry name" value="CELL SURFACE PROTEIN"/>
    <property type="match status" value="1"/>
</dbReference>
<dbReference type="SUPFAM" id="SSF50956">
    <property type="entry name" value="Thermostable phytase (3-phytase)"/>
    <property type="match status" value="1"/>
</dbReference>
<dbReference type="Proteomes" id="UP000615026">
    <property type="component" value="Unassembled WGS sequence"/>
</dbReference>
<dbReference type="EMBL" id="JADEXP010000037">
    <property type="protein sequence ID" value="MBE9066333.1"/>
    <property type="molecule type" value="Genomic_DNA"/>
</dbReference>
<reference evidence="3" key="1">
    <citation type="submission" date="2020-10" db="EMBL/GenBank/DDBJ databases">
        <authorList>
            <person name="Castelo-Branco R."/>
            <person name="Eusebio N."/>
            <person name="Adriana R."/>
            <person name="Vieira A."/>
            <person name="Brugerolle De Fraissinette N."/>
            <person name="Rezende De Castro R."/>
            <person name="Schneider M.P."/>
            <person name="Vasconcelos V."/>
            <person name="Leao P.N."/>
        </authorList>
    </citation>
    <scope>NUCLEOTIDE SEQUENCE</scope>
    <source>
        <strain evidence="3">LEGE 11479</strain>
    </source>
</reference>
<dbReference type="InterPro" id="IPR051172">
    <property type="entry name" value="Chlamydia_OmcB"/>
</dbReference>
<comment type="caution">
    <text evidence="3">The sequence shown here is derived from an EMBL/GenBank/DDBJ whole genome shotgun (WGS) entry which is preliminary data.</text>
</comment>
<dbReference type="InterPro" id="IPR047589">
    <property type="entry name" value="DUF11_rpt"/>
</dbReference>
<feature type="region of interest" description="Disordered" evidence="1">
    <location>
        <begin position="972"/>
        <end position="998"/>
    </location>
</feature>
<dbReference type="InterPro" id="IPR001434">
    <property type="entry name" value="OmcB-like_DUF11"/>
</dbReference>
<gene>
    <name evidence="3" type="ORF">IQ260_06675</name>
</gene>
<evidence type="ECO:0000313" key="4">
    <source>
        <dbReference type="Proteomes" id="UP000615026"/>
    </source>
</evidence>
<dbReference type="RefSeq" id="WP_193992014.1">
    <property type="nucleotide sequence ID" value="NZ_JADEXP010000037.1"/>
</dbReference>
<accession>A0A928X3D8</accession>
<protein>
    <submittedName>
        <fullName evidence="3">DUF11 domain-containing protein</fullName>
    </submittedName>
</protein>
<evidence type="ECO:0000313" key="3">
    <source>
        <dbReference type="EMBL" id="MBE9066333.1"/>
    </source>
</evidence>
<feature type="domain" description="DUF11" evidence="2">
    <location>
        <begin position="879"/>
        <end position="985"/>
    </location>
</feature>
<feature type="domain" description="DUF11" evidence="2">
    <location>
        <begin position="1009"/>
        <end position="1120"/>
    </location>
</feature>
<feature type="domain" description="DUF11" evidence="2">
    <location>
        <begin position="567"/>
        <end position="673"/>
    </location>
</feature>
<dbReference type="Pfam" id="PF01345">
    <property type="entry name" value="DUF11"/>
    <property type="match status" value="3"/>
</dbReference>
<organism evidence="3 4">
    <name type="scientific">Leptolyngbya cf. ectocarpi LEGE 11479</name>
    <dbReference type="NCBI Taxonomy" id="1828722"/>
    <lineage>
        <taxon>Bacteria</taxon>
        <taxon>Bacillati</taxon>
        <taxon>Cyanobacteriota</taxon>
        <taxon>Cyanophyceae</taxon>
        <taxon>Leptolyngbyales</taxon>
        <taxon>Leptolyngbyaceae</taxon>
        <taxon>Leptolyngbya group</taxon>
        <taxon>Leptolyngbya</taxon>
    </lineage>
</organism>
<evidence type="ECO:0000256" key="1">
    <source>
        <dbReference type="SAM" id="MobiDB-lite"/>
    </source>
</evidence>
<dbReference type="SUPFAM" id="SSF63829">
    <property type="entry name" value="Calcium-dependent phosphotriesterase"/>
    <property type="match status" value="1"/>
</dbReference>
<dbReference type="PANTHER" id="PTHR34819">
    <property type="entry name" value="LARGE CYSTEINE-RICH PERIPLASMIC PROTEIN OMCB"/>
    <property type="match status" value="1"/>
</dbReference>
<dbReference type="Gene3D" id="2.60.40.10">
    <property type="entry name" value="Immunoglobulins"/>
    <property type="match status" value="3"/>
</dbReference>
<keyword evidence="4" id="KW-1185">Reference proteome</keyword>